<name>A0A317XD58_9EURO</name>
<dbReference type="AlphaFoldDB" id="A0A317XD58"/>
<reference evidence="2 3" key="1">
    <citation type="submission" date="2016-12" db="EMBL/GenBank/DDBJ databases">
        <title>The genomes of Aspergillus section Nigri reveals drivers in fungal speciation.</title>
        <authorList>
            <consortium name="DOE Joint Genome Institute"/>
            <person name="Vesth T.C."/>
            <person name="Nybo J."/>
            <person name="Theobald S."/>
            <person name="Brandl J."/>
            <person name="Frisvad J.C."/>
            <person name="Nielsen K.F."/>
            <person name="Lyhne E.K."/>
            <person name="Kogle M.E."/>
            <person name="Kuo A."/>
            <person name="Riley R."/>
            <person name="Clum A."/>
            <person name="Nolan M."/>
            <person name="Lipzen A."/>
            <person name="Salamov A."/>
            <person name="Henrissat B."/>
            <person name="Wiebenga A."/>
            <person name="De Vries R.P."/>
            <person name="Grigoriev I.V."/>
            <person name="Mortensen U.H."/>
            <person name="Andersen M.R."/>
            <person name="Baker S.E."/>
        </authorList>
    </citation>
    <scope>NUCLEOTIDE SEQUENCE [LARGE SCALE GENOMIC DNA]</scope>
    <source>
        <strain evidence="2 3">CBS 115572</strain>
    </source>
</reference>
<protein>
    <submittedName>
        <fullName evidence="2">Uncharacterized protein</fullName>
    </submittedName>
</protein>
<keyword evidence="1" id="KW-0472">Membrane</keyword>
<evidence type="ECO:0000313" key="2">
    <source>
        <dbReference type="EMBL" id="PWY96081.1"/>
    </source>
</evidence>
<dbReference type="GeneID" id="37112889"/>
<sequence>MGLYLLPPRGVTALPASYCSVLSLLCVVMGVPWDTIRTDNGGLNVLSPLHGSPGAVGLLGIGPPRRCCSGSTGTTWLGMSEDDDRAQDDRTRLRLV</sequence>
<proteinExistence type="predicted"/>
<accession>A0A317XD58</accession>
<comment type="caution">
    <text evidence="2">The sequence shown here is derived from an EMBL/GenBank/DDBJ whole genome shotgun (WGS) entry which is preliminary data.</text>
</comment>
<dbReference type="EMBL" id="MSFK01000002">
    <property type="protein sequence ID" value="PWY96081.1"/>
    <property type="molecule type" value="Genomic_DNA"/>
</dbReference>
<organism evidence="2 3">
    <name type="scientific">Aspergillus sclerotioniger CBS 115572</name>
    <dbReference type="NCBI Taxonomy" id="1450535"/>
    <lineage>
        <taxon>Eukaryota</taxon>
        <taxon>Fungi</taxon>
        <taxon>Dikarya</taxon>
        <taxon>Ascomycota</taxon>
        <taxon>Pezizomycotina</taxon>
        <taxon>Eurotiomycetes</taxon>
        <taxon>Eurotiomycetidae</taxon>
        <taxon>Eurotiales</taxon>
        <taxon>Aspergillaceae</taxon>
        <taxon>Aspergillus</taxon>
        <taxon>Aspergillus subgen. Circumdati</taxon>
    </lineage>
</organism>
<evidence type="ECO:0000313" key="3">
    <source>
        <dbReference type="Proteomes" id="UP000246702"/>
    </source>
</evidence>
<keyword evidence="1" id="KW-1133">Transmembrane helix</keyword>
<evidence type="ECO:0000256" key="1">
    <source>
        <dbReference type="SAM" id="Phobius"/>
    </source>
</evidence>
<gene>
    <name evidence="2" type="ORF">BO94DRAFT_530772</name>
</gene>
<keyword evidence="1" id="KW-0812">Transmembrane</keyword>
<feature type="transmembrane region" description="Helical" evidence="1">
    <location>
        <begin position="12"/>
        <end position="33"/>
    </location>
</feature>
<keyword evidence="3" id="KW-1185">Reference proteome</keyword>
<dbReference type="Proteomes" id="UP000246702">
    <property type="component" value="Unassembled WGS sequence"/>
</dbReference>
<dbReference type="RefSeq" id="XP_025472842.1">
    <property type="nucleotide sequence ID" value="XM_025610746.1"/>
</dbReference>